<protein>
    <recommendedName>
        <fullName evidence="5">Glycosyl transferase family 1</fullName>
    </recommendedName>
</protein>
<keyword evidence="4" id="KW-1185">Reference proteome</keyword>
<dbReference type="EMBL" id="JOPJ01000010">
    <property type="protein sequence ID" value="OUJ12731.1"/>
    <property type="molecule type" value="Genomic_DNA"/>
</dbReference>
<dbReference type="InterPro" id="IPR001296">
    <property type="entry name" value="Glyco_trans_1"/>
</dbReference>
<name>A0A252BVA0_9PROT</name>
<organism evidence="3 4">
    <name type="scientific">Acetobacter okinawensis</name>
    <dbReference type="NCBI Taxonomy" id="1076594"/>
    <lineage>
        <taxon>Bacteria</taxon>
        <taxon>Pseudomonadati</taxon>
        <taxon>Pseudomonadota</taxon>
        <taxon>Alphaproteobacteria</taxon>
        <taxon>Acetobacterales</taxon>
        <taxon>Acetobacteraceae</taxon>
        <taxon>Acetobacter</taxon>
    </lineage>
</organism>
<feature type="domain" description="Glycosyl transferase family 1" evidence="1">
    <location>
        <begin position="186"/>
        <end position="349"/>
    </location>
</feature>
<proteinExistence type="predicted"/>
<evidence type="ECO:0000259" key="1">
    <source>
        <dbReference type="Pfam" id="PF00534"/>
    </source>
</evidence>
<comment type="caution">
    <text evidence="3">The sequence shown here is derived from an EMBL/GenBank/DDBJ whole genome shotgun (WGS) entry which is preliminary data.</text>
</comment>
<evidence type="ECO:0000313" key="3">
    <source>
        <dbReference type="EMBL" id="OUJ12731.1"/>
    </source>
</evidence>
<dbReference type="SUPFAM" id="SSF53756">
    <property type="entry name" value="UDP-Glycosyltransferase/glycogen phosphorylase"/>
    <property type="match status" value="1"/>
</dbReference>
<dbReference type="AlphaFoldDB" id="A0A252BVA0"/>
<dbReference type="OrthoDB" id="9790710at2"/>
<dbReference type="Pfam" id="PF13477">
    <property type="entry name" value="Glyco_trans_4_2"/>
    <property type="match status" value="1"/>
</dbReference>
<feature type="domain" description="Glycosyltransferase subfamily 4-like N-terminal" evidence="2">
    <location>
        <begin position="3"/>
        <end position="121"/>
    </location>
</feature>
<dbReference type="Pfam" id="PF00534">
    <property type="entry name" value="Glycos_transf_1"/>
    <property type="match status" value="1"/>
</dbReference>
<sequence length="375" mass="41206">MPKLLYLISEDWFFCSHFMARALAAKEAGFDVVVLTRVGTHAHTIRERGIRVIAWPHDRKSLNPLHELKSIANVLRIYRQERPDIVHHIAIKPILHGTIAALLANIRHIVNAPVGMGYIFSSSDWRARLLRGPVSLALRLLLNPRRSLVIFENPDDLRHLTTNGTVHAQAARLIRGAGIDLSVFAATPEPDQVPAVVLPARMLWDKGVGDFVTAAQHLKAQGVQARFLLAGASDSSSFAAIPEDTLHAWAQSGAVDYLGFCSDMPALLARSAIVCLPSTYREGLPKVLLEALATGRPVVTTDVEGCRETVLPDVNGLLVPPRNPGRLADALQKLLNNRPLRLAMGKASRTLAETEFSQEKINAETLKVYADFQDH</sequence>
<dbReference type="RefSeq" id="WP_086639133.1">
    <property type="nucleotide sequence ID" value="NZ_JOPJ01000010.1"/>
</dbReference>
<dbReference type="GO" id="GO:0016757">
    <property type="term" value="F:glycosyltransferase activity"/>
    <property type="evidence" value="ECO:0007669"/>
    <property type="project" value="InterPro"/>
</dbReference>
<dbReference type="CDD" id="cd03808">
    <property type="entry name" value="GT4_CapM-like"/>
    <property type="match status" value="1"/>
</dbReference>
<dbReference type="Gene3D" id="3.40.50.2000">
    <property type="entry name" value="Glycogen Phosphorylase B"/>
    <property type="match status" value="2"/>
</dbReference>
<dbReference type="STRING" id="1236501.GCA_000613865_03002"/>
<dbReference type="PANTHER" id="PTHR12526">
    <property type="entry name" value="GLYCOSYLTRANSFERASE"/>
    <property type="match status" value="1"/>
</dbReference>
<evidence type="ECO:0000313" key="4">
    <source>
        <dbReference type="Proteomes" id="UP000194931"/>
    </source>
</evidence>
<dbReference type="Proteomes" id="UP000194931">
    <property type="component" value="Unassembled WGS sequence"/>
</dbReference>
<gene>
    <name evidence="3" type="ORF">HK26_01020</name>
</gene>
<reference evidence="4" key="1">
    <citation type="submission" date="2014-06" db="EMBL/GenBank/DDBJ databases">
        <authorList>
            <person name="Winans N.J."/>
            <person name="Newell P.D."/>
            <person name="Douglas A.E."/>
        </authorList>
    </citation>
    <scope>NUCLEOTIDE SEQUENCE [LARGE SCALE GENOMIC DNA]</scope>
</reference>
<dbReference type="PANTHER" id="PTHR12526:SF638">
    <property type="entry name" value="SPORE COAT PROTEIN SA"/>
    <property type="match status" value="1"/>
</dbReference>
<dbReference type="eggNOG" id="COG0438">
    <property type="taxonomic scope" value="Bacteria"/>
</dbReference>
<accession>A0A252BVA0</accession>
<dbReference type="InterPro" id="IPR028098">
    <property type="entry name" value="Glyco_trans_4-like_N"/>
</dbReference>
<evidence type="ECO:0000259" key="2">
    <source>
        <dbReference type="Pfam" id="PF13477"/>
    </source>
</evidence>
<evidence type="ECO:0008006" key="5">
    <source>
        <dbReference type="Google" id="ProtNLM"/>
    </source>
</evidence>